<dbReference type="SUPFAM" id="SSF49373">
    <property type="entry name" value="Invasin/intimin cell-adhesion fragments"/>
    <property type="match status" value="8"/>
</dbReference>
<feature type="domain" description="BIG2" evidence="2">
    <location>
        <begin position="1543"/>
        <end position="1628"/>
    </location>
</feature>
<feature type="chain" id="PRO_5024965048" description="BIG2 domain-containing protein" evidence="1">
    <location>
        <begin position="17"/>
        <end position="1724"/>
    </location>
</feature>
<gene>
    <name evidence="3" type="ORF">OPDIPICF_01193</name>
</gene>
<evidence type="ECO:0000259" key="2">
    <source>
        <dbReference type="SMART" id="SM00635"/>
    </source>
</evidence>
<feature type="domain" description="BIG2" evidence="2">
    <location>
        <begin position="297"/>
        <end position="382"/>
    </location>
</feature>
<keyword evidence="1" id="KW-0732">Signal</keyword>
<dbReference type="FunFam" id="2.60.40.1080:FF:000001">
    <property type="entry name" value="Bacterial Ig-like domain, group 2"/>
    <property type="match status" value="1"/>
</dbReference>
<dbReference type="PANTHER" id="PTHR23019:SF0">
    <property type="entry name" value="NUCLEAR PORE MEMBRANE GLYCOPROTEIN 210"/>
    <property type="match status" value="1"/>
</dbReference>
<feature type="domain" description="BIG2" evidence="2">
    <location>
        <begin position="927"/>
        <end position="1008"/>
    </location>
</feature>
<feature type="domain" description="BIG2" evidence="2">
    <location>
        <begin position="657"/>
        <end position="742"/>
    </location>
</feature>
<feature type="domain" description="BIG2" evidence="2">
    <location>
        <begin position="1281"/>
        <end position="1362"/>
    </location>
</feature>
<feature type="domain" description="BIG2" evidence="2">
    <location>
        <begin position="203"/>
        <end position="288"/>
    </location>
</feature>
<feature type="domain" description="BIG2" evidence="2">
    <location>
        <begin position="837"/>
        <end position="922"/>
    </location>
</feature>
<dbReference type="InterPro" id="IPR003343">
    <property type="entry name" value="Big_2"/>
</dbReference>
<feature type="domain" description="BIG2" evidence="2">
    <location>
        <begin position="1637"/>
        <end position="1721"/>
    </location>
</feature>
<dbReference type="SMART" id="SM00635">
    <property type="entry name" value="BID_2"/>
    <property type="match status" value="19"/>
</dbReference>
<feature type="domain" description="BIG2" evidence="2">
    <location>
        <begin position="1457"/>
        <end position="1538"/>
    </location>
</feature>
<dbReference type="Pfam" id="PF02368">
    <property type="entry name" value="Big_2"/>
    <property type="match status" value="10"/>
</dbReference>
<evidence type="ECO:0000313" key="4">
    <source>
        <dbReference type="Proteomes" id="UP000441399"/>
    </source>
</evidence>
<reference evidence="3 4" key="1">
    <citation type="submission" date="2019-11" db="EMBL/GenBank/DDBJ databases">
        <authorList>
            <person name="Holert J."/>
        </authorList>
    </citation>
    <scope>NUCLEOTIDE SEQUENCE [LARGE SCALE GENOMIC DNA]</scope>
    <source>
        <strain evidence="3">SB11_3</strain>
    </source>
</reference>
<feature type="domain" description="BIG2" evidence="2">
    <location>
        <begin position="1367"/>
        <end position="1452"/>
    </location>
</feature>
<feature type="domain" description="BIG2" evidence="2">
    <location>
        <begin position="567"/>
        <end position="652"/>
    </location>
</feature>
<accession>A0A5S9PTC3</accession>
<dbReference type="PANTHER" id="PTHR23019">
    <property type="entry name" value="NUCLEAR PORE MEMBRANE GLYCOPROTEIN GP210-RELATED"/>
    <property type="match status" value="1"/>
</dbReference>
<feature type="domain" description="BIG2" evidence="2">
    <location>
        <begin position="1105"/>
        <end position="1186"/>
    </location>
</feature>
<proteinExistence type="predicted"/>
<feature type="domain" description="BIG2" evidence="2">
    <location>
        <begin position="29"/>
        <end position="110"/>
    </location>
</feature>
<feature type="signal peptide" evidence="1">
    <location>
        <begin position="1"/>
        <end position="16"/>
    </location>
</feature>
<protein>
    <recommendedName>
        <fullName evidence="2">BIG2 domain-containing protein</fullName>
    </recommendedName>
</protein>
<feature type="domain" description="BIG2" evidence="2">
    <location>
        <begin position="477"/>
        <end position="562"/>
    </location>
</feature>
<feature type="domain" description="BIG2" evidence="2">
    <location>
        <begin position="387"/>
        <end position="472"/>
    </location>
</feature>
<name>A0A5S9PTC3_9GAMM</name>
<dbReference type="Proteomes" id="UP000441399">
    <property type="component" value="Unassembled WGS sequence"/>
</dbReference>
<sequence>MRALFLSLFASLFLYACSDDDSSSYIVDDGSTLAIVNSSEQLNINTTTQLKAVLTEKDGRQSDISSQVNWSTSNASIATVTQSGLVTALAEGPVSISVSYRGLKASTPITVTDLATISLSTNAPRPTLLEGLFRQVESTAVFEDGSTELVTKDAQWTSDNESIATVINGRIFGVSSGRTIIRAIFDGTEAQVRVEIAGPNQMVDASLSISPNTLNLPINGDTELTAFLVLSSGEVVNVTNSVTWVSSNTSAITVGDEATNKGRARAVGTGFSDVFAVIQAGTQTFSAETKINAIETDLIDVEIVPANPIIHPNASIDLSAIAYYADGSSLNITRFASWTSTATDIATVAANGRNAGRAAGLIEGETTVRAVYEGMTGDTTLTVDDITAESLQINPSDITIPDGLNFQYRLTAQFSDGSFRDVTEQATWLSVNPSIANIGVGNFNPGLLTAVEPGTTEIQARFSNLTINSPVTVTDAAVSRLTVQPNTTSVAKGTQAQLTATAYFTDNTQMDVTNQAGWTSSEPDIVKVETAGDQAGLVTGLELGSAEITVAYGNQFDRADVTVTDATIVSMQLSPVDPSLPLGVVEQFRAVGGFSDGTARDVTAVAEWQSSDNAVVQIVHDGIGAGRAEAKAEGQATISVAYMGLNEETSATVIAPVVDRIIIEPLELSIANGLSTRFIATAYYTDGTSRSITDSATWASSDSDVMSIESGGNNPGRAQARSVGTTVISATFAGITQSANATVTDAFVTSLALTPKNITMPSGTQRTFRAMASFSDNTSRDVTRQADWSSSNSDALTVVQEGPFVGNANAHNTGTAELTVNFGGHTDATTITVINAVIERIDIGPLAPTAPRGETVQLFVVALYTNGMLADITNQALWSSSDNNIMQVESLGPRAGTAYARNVGTAQITASYGGFTNTVTATVTDAILTQLVIEPADAVVGIGLTKQYKATAIYSDNRSVNVTKRVGWQVANNSRATITSTGLLNGLSAGRTRVLATYKDQSASVDVRLVSGTLIDLSIEPDTSTLPIKGVRVLKAFGLYQAGTETFSVDVSEQVFWRSANATIATVENNPSPGRVTAESAGSVVITARLMGQTAAAGITVNEAVLQSITIDPQQASIPIGATQRFTATGHYDDGSAQNLTGLVAWRSTQDDVAAINPTGVATGLTQGTTSIRATYQGVNASTSLAVSSVALQSIRVTPRNLSLPVGETLNLFAIATYSDNTTKDITDKATWVALTPDQVHIRNSGNNKGKLTAIARGAGQIRIAWKNKVNTADFTVTPAVIEEISVEPFQLDIAAGLKLQMRAFARYSDGRLVDITQSSTWQSDDKSVAKVSSKGRLSAKSQGNATITARYRGESATSAITVTAAVPVELSITPFNKTYIVGQSQQLRAIVRLSDNSRVDMSEDATWMSDNPTVLAVQATGSNAGFANAYSAGTANVTARLNSLLASSPYQVNNVALTGVTLSPQTDSVPQGLKIQYTATATYADSSTMDVTDQADWDSLNNNVATIDQNGLATSSQPGQVTMQVRYKGFTDTGSLTVTNAVVNGLRIDPADNTLNPGAIRRYKAYAQLSNGGEYEVTKDVFWKSSDKTVATISNVTFFQGLLIAKSTGDTVISATFNYQGSPFSAQTNLVVNSSGLISIAVTGNSSLGVGDNSQLTATATFLNAVTLDVTAFCSWSSNNTGVATVTNGIFNHGKVHGIAAGNAEIKAVYLGISGELNVTVSN</sequence>
<dbReference type="PROSITE" id="PS51257">
    <property type="entry name" value="PROKAR_LIPOPROTEIN"/>
    <property type="match status" value="1"/>
</dbReference>
<evidence type="ECO:0000313" key="3">
    <source>
        <dbReference type="EMBL" id="CAA0107464.1"/>
    </source>
</evidence>
<feature type="domain" description="BIG2" evidence="2">
    <location>
        <begin position="113"/>
        <end position="195"/>
    </location>
</feature>
<dbReference type="InterPro" id="IPR008964">
    <property type="entry name" value="Invasin/intimin_cell_adhesion"/>
</dbReference>
<dbReference type="OrthoDB" id="6192638at2"/>
<keyword evidence="4" id="KW-1185">Reference proteome</keyword>
<feature type="domain" description="BIG2" evidence="2">
    <location>
        <begin position="747"/>
        <end position="832"/>
    </location>
</feature>
<dbReference type="Gene3D" id="2.60.40.1080">
    <property type="match status" value="19"/>
</dbReference>
<feature type="domain" description="BIG2" evidence="2">
    <location>
        <begin position="1027"/>
        <end position="1100"/>
    </location>
</feature>
<evidence type="ECO:0000256" key="1">
    <source>
        <dbReference type="SAM" id="SignalP"/>
    </source>
</evidence>
<organism evidence="3 4">
    <name type="scientific">BD1-7 clade bacterium</name>
    <dbReference type="NCBI Taxonomy" id="2029982"/>
    <lineage>
        <taxon>Bacteria</taxon>
        <taxon>Pseudomonadati</taxon>
        <taxon>Pseudomonadota</taxon>
        <taxon>Gammaproteobacteria</taxon>
        <taxon>Cellvibrionales</taxon>
        <taxon>Spongiibacteraceae</taxon>
        <taxon>BD1-7 clade</taxon>
    </lineage>
</organism>
<dbReference type="InterPro" id="IPR045197">
    <property type="entry name" value="NUP210-like"/>
</dbReference>
<dbReference type="EMBL" id="CACSIO010000012">
    <property type="protein sequence ID" value="CAA0107464.1"/>
    <property type="molecule type" value="Genomic_DNA"/>
</dbReference>
<feature type="domain" description="BIG2" evidence="2">
    <location>
        <begin position="1191"/>
        <end position="1276"/>
    </location>
</feature>